<evidence type="ECO:0000256" key="3">
    <source>
        <dbReference type="ARBA" id="ARBA00022801"/>
    </source>
</evidence>
<comment type="caution">
    <text evidence="8">The sequence shown here is derived from an EMBL/GenBank/DDBJ whole genome shotgun (WGS) entry which is preliminary data.</text>
</comment>
<evidence type="ECO:0000256" key="6">
    <source>
        <dbReference type="PIRSR" id="PIRSR617867-1"/>
    </source>
</evidence>
<comment type="similarity">
    <text evidence="1">Belongs to the low molecular weight phosphotyrosine protein phosphatase family.</text>
</comment>
<dbReference type="AlphaFoldDB" id="A0A2T2X4S5"/>
<feature type="domain" description="Phosphotyrosine protein phosphatase I" evidence="7">
    <location>
        <begin position="7"/>
        <end position="151"/>
    </location>
</feature>
<name>A0A2T2X4S5_SULTH</name>
<evidence type="ECO:0000256" key="1">
    <source>
        <dbReference type="ARBA" id="ARBA00011063"/>
    </source>
</evidence>
<evidence type="ECO:0000313" key="9">
    <source>
        <dbReference type="Proteomes" id="UP000242705"/>
    </source>
</evidence>
<reference evidence="8 9" key="1">
    <citation type="journal article" date="2014" name="BMC Genomics">
        <title>Comparison of environmental and isolate Sulfobacillus genomes reveals diverse carbon, sulfur, nitrogen, and hydrogen metabolisms.</title>
        <authorList>
            <person name="Justice N.B."/>
            <person name="Norman A."/>
            <person name="Brown C.T."/>
            <person name="Singh A."/>
            <person name="Thomas B.C."/>
            <person name="Banfield J.F."/>
        </authorList>
    </citation>
    <scope>NUCLEOTIDE SEQUENCE [LARGE SCALE GENOMIC DNA]</scope>
    <source>
        <strain evidence="8">AMDSBA5</strain>
    </source>
</reference>
<dbReference type="Proteomes" id="UP000242705">
    <property type="component" value="Unassembled WGS sequence"/>
</dbReference>
<feature type="active site" description="Proton donor" evidence="6">
    <location>
        <position position="127"/>
    </location>
</feature>
<dbReference type="SMART" id="SM00226">
    <property type="entry name" value="LMWPc"/>
    <property type="match status" value="1"/>
</dbReference>
<feature type="active site" evidence="6">
    <location>
        <position position="19"/>
    </location>
</feature>
<keyword evidence="3" id="KW-0378">Hydrolase</keyword>
<evidence type="ECO:0000256" key="2">
    <source>
        <dbReference type="ARBA" id="ARBA00013064"/>
    </source>
</evidence>
<comment type="catalytic activity">
    <reaction evidence="5">
        <text>O-phospho-L-tyrosyl-[protein] + H2O = L-tyrosyl-[protein] + phosphate</text>
        <dbReference type="Rhea" id="RHEA:10684"/>
        <dbReference type="Rhea" id="RHEA-COMP:10136"/>
        <dbReference type="Rhea" id="RHEA-COMP:20101"/>
        <dbReference type="ChEBI" id="CHEBI:15377"/>
        <dbReference type="ChEBI" id="CHEBI:43474"/>
        <dbReference type="ChEBI" id="CHEBI:46858"/>
        <dbReference type="ChEBI" id="CHEBI:61978"/>
        <dbReference type="EC" id="3.1.3.48"/>
    </reaction>
</comment>
<dbReference type="InterPro" id="IPR023485">
    <property type="entry name" value="Ptyr_pPase"/>
</dbReference>
<evidence type="ECO:0000256" key="5">
    <source>
        <dbReference type="ARBA" id="ARBA00051722"/>
    </source>
</evidence>
<protein>
    <recommendedName>
        <fullName evidence="2">protein-tyrosine-phosphatase</fullName>
        <ecNumber evidence="2">3.1.3.48</ecNumber>
    </recommendedName>
</protein>
<dbReference type="EC" id="3.1.3.48" evidence="2"/>
<dbReference type="InterPro" id="IPR017867">
    <property type="entry name" value="Tyr_phospatase_low_mol_wt"/>
</dbReference>
<dbReference type="PRINTS" id="PR00719">
    <property type="entry name" value="LMWPTPASE"/>
</dbReference>
<gene>
    <name evidence="8" type="ORF">C7B47_01705</name>
</gene>
<dbReference type="InterPro" id="IPR050438">
    <property type="entry name" value="LMW_PTPase"/>
</dbReference>
<sequence>MNSKQPIRVLFVCAGNICRSPMAEAIFRAKVQEKGLADQFIIDSAGTGSWHVGELPHKGTQAILKSHNIAFDGIRARQIQVADARNFDWILVMDQDNWDDVKALMPEAQNVHKVLEFSSTTERNVPDPFYTGGFEHVYSLLDEALENFLQVAVDRARQN</sequence>
<dbReference type="Pfam" id="PF01451">
    <property type="entry name" value="LMWPc"/>
    <property type="match status" value="1"/>
</dbReference>
<accession>A0A2T2X4S5</accession>
<evidence type="ECO:0000256" key="4">
    <source>
        <dbReference type="ARBA" id="ARBA00022912"/>
    </source>
</evidence>
<dbReference type="SUPFAM" id="SSF52788">
    <property type="entry name" value="Phosphotyrosine protein phosphatases I"/>
    <property type="match status" value="1"/>
</dbReference>
<dbReference type="EMBL" id="PXYX01000002">
    <property type="protein sequence ID" value="PSR29456.1"/>
    <property type="molecule type" value="Genomic_DNA"/>
</dbReference>
<proteinExistence type="inferred from homology"/>
<organism evidence="8 9">
    <name type="scientific">Sulfobacillus thermosulfidooxidans</name>
    <dbReference type="NCBI Taxonomy" id="28034"/>
    <lineage>
        <taxon>Bacteria</taxon>
        <taxon>Bacillati</taxon>
        <taxon>Bacillota</taxon>
        <taxon>Clostridia</taxon>
        <taxon>Eubacteriales</taxon>
        <taxon>Clostridiales Family XVII. Incertae Sedis</taxon>
        <taxon>Sulfobacillus</taxon>
    </lineage>
</organism>
<feature type="active site" description="Nucleophile" evidence="6">
    <location>
        <position position="13"/>
    </location>
</feature>
<evidence type="ECO:0000259" key="7">
    <source>
        <dbReference type="SMART" id="SM00226"/>
    </source>
</evidence>
<dbReference type="PANTHER" id="PTHR11717">
    <property type="entry name" value="LOW MOLECULAR WEIGHT PROTEIN TYROSINE PHOSPHATASE"/>
    <property type="match status" value="1"/>
</dbReference>
<dbReference type="PANTHER" id="PTHR11717:SF7">
    <property type="entry name" value="LOW MOLECULAR WEIGHT PHOSPHOTYROSINE PROTEIN PHOSPHATASE"/>
    <property type="match status" value="1"/>
</dbReference>
<dbReference type="InterPro" id="IPR036196">
    <property type="entry name" value="Ptyr_pPase_sf"/>
</dbReference>
<evidence type="ECO:0000313" key="8">
    <source>
        <dbReference type="EMBL" id="PSR29456.1"/>
    </source>
</evidence>
<dbReference type="CDD" id="cd16343">
    <property type="entry name" value="LMWPTP"/>
    <property type="match status" value="1"/>
</dbReference>
<dbReference type="Gene3D" id="3.40.50.2300">
    <property type="match status" value="1"/>
</dbReference>
<keyword evidence="4" id="KW-0904">Protein phosphatase</keyword>
<dbReference type="GO" id="GO:0004725">
    <property type="term" value="F:protein tyrosine phosphatase activity"/>
    <property type="evidence" value="ECO:0007669"/>
    <property type="project" value="UniProtKB-EC"/>
</dbReference>